<dbReference type="InterPro" id="IPR038087">
    <property type="entry name" value="RNAP_delta_N_dom_sf"/>
</dbReference>
<dbReference type="GO" id="GO:0003899">
    <property type="term" value="F:DNA-directed RNA polymerase activity"/>
    <property type="evidence" value="ECO:0007669"/>
    <property type="project" value="UniProtKB-EC"/>
</dbReference>
<evidence type="ECO:0000313" key="10">
    <source>
        <dbReference type="Proteomes" id="UP000003764"/>
    </source>
</evidence>
<feature type="compositionally biased region" description="Acidic residues" evidence="7">
    <location>
        <begin position="131"/>
        <end position="160"/>
    </location>
</feature>
<feature type="domain" description="HTH HARE-type" evidence="8">
    <location>
        <begin position="24"/>
        <end position="91"/>
    </location>
</feature>
<keyword evidence="3 6" id="KW-0808">Transferase</keyword>
<sequence>MVIRRKDELVVELKGFAGQNKEQLSMVEVAYQILVETNNVFEFNDLLAEIQDFLNMPQDELESKMANFYTEMNYDGSFISLGENRWGLREWYAVDSIDEEIVSSIDDDDIKAKHKGSKSLLASVEDDDLIDYASDDPEDVDYVEDEEDYDDEEEDEEDEIAAYSSDLGELGDDEEEDDLEDGLEGDLSLVDEDDDEEDEEDF</sequence>
<comment type="function">
    <text evidence="6">Participates in both the initiation and recycling phases of transcription. In the presence of the delta subunit, RNAP displays an increased specificity of transcription, a decreased affinity for nucleic acids, and an increased efficiency of RNA synthesis because of enhanced recycling.</text>
</comment>
<accession>A0ABN0A9D3</accession>
<protein>
    <recommendedName>
        <fullName evidence="6">Probable DNA-directed RNA polymerase subunit delta</fullName>
    </recommendedName>
    <alternativeName>
        <fullName evidence="6">RNAP delta factor</fullName>
    </alternativeName>
</protein>
<evidence type="ECO:0000256" key="7">
    <source>
        <dbReference type="SAM" id="MobiDB-lite"/>
    </source>
</evidence>
<comment type="similarity">
    <text evidence="1 6">Belongs to the RpoE family.</text>
</comment>
<keyword evidence="4 6" id="KW-0548">Nucleotidyltransferase</keyword>
<name>A0ABN0A9D3_AERVM</name>
<organism evidence="9 10">
    <name type="scientific">Aerococcus viridans (strain ATCC 11563 / DSM 20340 / CCUG 4311 / JCM 20461 / NBRC 12219 / NCTC 8251 / M1)</name>
    <dbReference type="NCBI Taxonomy" id="655812"/>
    <lineage>
        <taxon>Bacteria</taxon>
        <taxon>Bacillati</taxon>
        <taxon>Bacillota</taxon>
        <taxon>Bacilli</taxon>
        <taxon>Lactobacillales</taxon>
        <taxon>Aerococcaceae</taxon>
        <taxon>Aerococcus</taxon>
    </lineage>
</organism>
<proteinExistence type="inferred from homology"/>
<keyword evidence="2 6" id="KW-0240">DNA-directed RNA polymerase</keyword>
<keyword evidence="5 6" id="KW-0804">Transcription</keyword>
<comment type="caution">
    <text evidence="9">The sequence shown here is derived from an EMBL/GenBank/DDBJ whole genome shotgun (WGS) entry which is preliminary data.</text>
</comment>
<dbReference type="Gene3D" id="1.10.10.1250">
    <property type="entry name" value="RNA polymerase, subunit delta, N-terminal domain"/>
    <property type="match status" value="1"/>
</dbReference>
<dbReference type="HAMAP" id="MF_00357">
    <property type="entry name" value="RNApol_bact_RpoE"/>
    <property type="match status" value="1"/>
</dbReference>
<feature type="region of interest" description="Disordered" evidence="7">
    <location>
        <begin position="131"/>
        <end position="202"/>
    </location>
</feature>
<dbReference type="InterPro" id="IPR029757">
    <property type="entry name" value="RpoE"/>
</dbReference>
<evidence type="ECO:0000256" key="2">
    <source>
        <dbReference type="ARBA" id="ARBA00022478"/>
    </source>
</evidence>
<reference evidence="9 10" key="1">
    <citation type="submission" date="2010-04" db="EMBL/GenBank/DDBJ databases">
        <authorList>
            <person name="Muzny D."/>
            <person name="Qin X."/>
            <person name="Deng J."/>
            <person name="Jiang H."/>
            <person name="Liu Y."/>
            <person name="Qu J."/>
            <person name="Song X.-Z."/>
            <person name="Zhang L."/>
            <person name="Thornton R."/>
            <person name="Coyle M."/>
            <person name="Francisco L."/>
            <person name="Jackson L."/>
            <person name="Javaid M."/>
            <person name="Korchina V."/>
            <person name="Kovar C."/>
            <person name="Mata R."/>
            <person name="Mathew T."/>
            <person name="Ngo R."/>
            <person name="Nguyen L."/>
            <person name="Nguyen N."/>
            <person name="Okwuonu G."/>
            <person name="Ongeri F."/>
            <person name="Pham C."/>
            <person name="Simmons D."/>
            <person name="Wilczek-Boney K."/>
            <person name="Hale W."/>
            <person name="Jakkamsetti A."/>
            <person name="Pham P."/>
            <person name="Ruth R."/>
            <person name="San Lucas F."/>
            <person name="Warren J."/>
            <person name="Zhang J."/>
            <person name="Zhao Z."/>
            <person name="Zhou C."/>
            <person name="Zhu D."/>
            <person name="Lee S."/>
            <person name="Bess C."/>
            <person name="Blankenburg K."/>
            <person name="Forbes L."/>
            <person name="Fu Q."/>
            <person name="Gubbala S."/>
            <person name="Hirani K."/>
            <person name="Jayaseelan J.C."/>
            <person name="Lara F."/>
            <person name="Munidasa M."/>
            <person name="Palculict T."/>
            <person name="Patil S."/>
            <person name="Pu L.-L."/>
            <person name="Saada N."/>
            <person name="Tang L."/>
            <person name="Weissenberger G."/>
            <person name="Zhu Y."/>
            <person name="Hemphill L."/>
            <person name="Shang Y."/>
            <person name="Youmans B."/>
            <person name="Ayvaz T."/>
            <person name="Ross M."/>
            <person name="Santibanez J."/>
            <person name="Aqrawi P."/>
            <person name="Gross S."/>
            <person name="Joshi V."/>
            <person name="Fowler G."/>
            <person name="Nazareth L."/>
            <person name="Reid J."/>
            <person name="Worley K."/>
            <person name="Petrosino J."/>
            <person name="Highlander S."/>
            <person name="Gibbs R."/>
            <person name="Gibbs R."/>
        </authorList>
    </citation>
    <scope>NUCLEOTIDE SEQUENCE [LARGE SCALE GENOMIC DNA]</scope>
    <source>
        <strain evidence="9 10">ATCC 11563</strain>
    </source>
</reference>
<evidence type="ECO:0000256" key="3">
    <source>
        <dbReference type="ARBA" id="ARBA00022679"/>
    </source>
</evidence>
<evidence type="ECO:0000256" key="1">
    <source>
        <dbReference type="ARBA" id="ARBA00009828"/>
    </source>
</evidence>
<comment type="subunit">
    <text evidence="6">RNAP is composed of a core of 2 alpha, a beta and a beta' subunits. The core is associated with a delta subunit and one of several sigma factors.</text>
</comment>
<dbReference type="GO" id="GO:0000428">
    <property type="term" value="C:DNA-directed RNA polymerase complex"/>
    <property type="evidence" value="ECO:0007669"/>
    <property type="project" value="UniProtKB-KW"/>
</dbReference>
<dbReference type="InterPro" id="IPR007759">
    <property type="entry name" value="Asxl_HARE-HTH"/>
</dbReference>
<dbReference type="Pfam" id="PF05066">
    <property type="entry name" value="HARE-HTH"/>
    <property type="match status" value="1"/>
</dbReference>
<dbReference type="EMBL" id="ADNT01000059">
    <property type="protein sequence ID" value="EFG49886.1"/>
    <property type="molecule type" value="Genomic_DNA"/>
</dbReference>
<dbReference type="Proteomes" id="UP000003764">
    <property type="component" value="Unassembled WGS sequence"/>
</dbReference>
<gene>
    <name evidence="6 9" type="primary">rpoE</name>
    <name evidence="9" type="ORF">HMPREF0061_0812</name>
</gene>
<dbReference type="PROSITE" id="PS51913">
    <property type="entry name" value="HTH_HARE"/>
    <property type="match status" value="1"/>
</dbReference>
<evidence type="ECO:0000256" key="5">
    <source>
        <dbReference type="ARBA" id="ARBA00023163"/>
    </source>
</evidence>
<evidence type="ECO:0000256" key="4">
    <source>
        <dbReference type="ARBA" id="ARBA00022695"/>
    </source>
</evidence>
<evidence type="ECO:0000259" key="8">
    <source>
        <dbReference type="PROSITE" id="PS51913"/>
    </source>
</evidence>
<dbReference type="NCBIfam" id="TIGR04567">
    <property type="entry name" value="RNAP_delt_lowGC"/>
    <property type="match status" value="1"/>
</dbReference>
<evidence type="ECO:0000256" key="6">
    <source>
        <dbReference type="HAMAP-Rule" id="MF_00357"/>
    </source>
</evidence>
<feature type="compositionally biased region" description="Acidic residues" evidence="7">
    <location>
        <begin position="169"/>
        <end position="202"/>
    </location>
</feature>
<evidence type="ECO:0000313" key="9">
    <source>
        <dbReference type="EMBL" id="EFG49886.1"/>
    </source>
</evidence>
<keyword evidence="10" id="KW-1185">Reference proteome</keyword>